<evidence type="ECO:0000256" key="1">
    <source>
        <dbReference type="SAM" id="MobiDB-lite"/>
    </source>
</evidence>
<sequence>MMMRLSWSILLLLLMLVGYEFDGSTAFVTVRRTQQYTTRHHHTSIVGLPDEKPPKIADIRSIHHPRVIGLFQLSAQTNNDRLISPSNSSRRLNNKLLQRVFRRRWMAQLLGHVAAWRRSCWTVFRRKAVLFALSVSLASASLSDPAMAAVTGGRAGGTFKSSPSPSRPSMSRNYHSHGRTPMMPRTRMPRVIYSSPPIGHHSYAYDQGGLMMASRSTTMSTKDILVLGGVAGLATYGMVNGRRQDNNDKEGGATATSIMLAVNVPDRNSPDSIIRRVNEIAQRTDTSSQAGVQTLISEGTTQNGWMTVNVDSDTHYVSFASTQLFHSP</sequence>
<reference evidence="3" key="1">
    <citation type="submission" date="2021-01" db="EMBL/GenBank/DDBJ databases">
        <authorList>
            <person name="Corre E."/>
            <person name="Pelletier E."/>
            <person name="Niang G."/>
            <person name="Scheremetjew M."/>
            <person name="Finn R."/>
            <person name="Kale V."/>
            <person name="Holt S."/>
            <person name="Cochrane G."/>
            <person name="Meng A."/>
            <person name="Brown T."/>
            <person name="Cohen L."/>
        </authorList>
    </citation>
    <scope>NUCLEOTIDE SEQUENCE</scope>
    <source>
        <strain evidence="3">CCMP127</strain>
    </source>
</reference>
<protein>
    <submittedName>
        <fullName evidence="3">Uncharacterized protein</fullName>
    </submittedName>
</protein>
<dbReference type="AlphaFoldDB" id="A0A7S3P4N0"/>
<feature type="region of interest" description="Disordered" evidence="1">
    <location>
        <begin position="154"/>
        <end position="186"/>
    </location>
</feature>
<organism evidence="3">
    <name type="scientific">Amphora coffeiformis</name>
    <dbReference type="NCBI Taxonomy" id="265554"/>
    <lineage>
        <taxon>Eukaryota</taxon>
        <taxon>Sar</taxon>
        <taxon>Stramenopiles</taxon>
        <taxon>Ochrophyta</taxon>
        <taxon>Bacillariophyta</taxon>
        <taxon>Bacillariophyceae</taxon>
        <taxon>Bacillariophycidae</taxon>
        <taxon>Thalassiophysales</taxon>
        <taxon>Catenulaceae</taxon>
        <taxon>Amphora</taxon>
    </lineage>
</organism>
<dbReference type="PANTHER" id="PTHR33975:SF2">
    <property type="entry name" value="MYELIN-ASSOCIATED OLIGODENDROCYTE BASIC PROTEIN"/>
    <property type="match status" value="1"/>
</dbReference>
<dbReference type="PANTHER" id="PTHR33975">
    <property type="entry name" value="MYELIN-ASSOCIATED OLIGODENDROCYTE BASIC PROTEIN"/>
    <property type="match status" value="1"/>
</dbReference>
<name>A0A7S3P4N0_9STRA</name>
<evidence type="ECO:0000256" key="2">
    <source>
        <dbReference type="SAM" id="SignalP"/>
    </source>
</evidence>
<accession>A0A7S3P4N0</accession>
<feature type="compositionally biased region" description="Low complexity" evidence="1">
    <location>
        <begin position="161"/>
        <end position="172"/>
    </location>
</feature>
<evidence type="ECO:0000313" key="3">
    <source>
        <dbReference type="EMBL" id="CAE0404817.1"/>
    </source>
</evidence>
<gene>
    <name evidence="3" type="ORF">ACOF00016_LOCUS2909</name>
</gene>
<feature type="signal peptide" evidence="2">
    <location>
        <begin position="1"/>
        <end position="26"/>
    </location>
</feature>
<dbReference type="EMBL" id="HBIM01003373">
    <property type="protein sequence ID" value="CAE0404817.1"/>
    <property type="molecule type" value="Transcribed_RNA"/>
</dbReference>
<feature type="chain" id="PRO_5031228850" evidence="2">
    <location>
        <begin position="27"/>
        <end position="328"/>
    </location>
</feature>
<keyword evidence="2" id="KW-0732">Signal</keyword>
<proteinExistence type="predicted"/>
<dbReference type="InterPro" id="IPR053023">
    <property type="entry name" value="FLAP_modulator"/>
</dbReference>